<dbReference type="InterPro" id="IPR003316">
    <property type="entry name" value="E2F_WHTH_DNA-bd_dom"/>
</dbReference>
<evidence type="ECO:0000256" key="2">
    <source>
        <dbReference type="ARBA" id="ARBA00023015"/>
    </source>
</evidence>
<sequence length="525" mass="60399">MIETSKTNTSSFLIALDPQEGQDSIRTFTQEERDIRVPLMKSNSAVVKGSHLNLISENLQREESNDEIERSSILEESYSCLTQNDPRFSMAAPYEKARKTSKRYNRKEKSLGELCKKFIYLYGAKQYCIIALDECTFTLGVERRRIYDIINILESFNVLSRLAKNKYEWRGIDQIENSIRRMRGCSLDDLTAPPVKRRKKKSLGILCESFIKQFLTWRETISLDQAARRISDDQIDESKLKTKVRRLYDIANVLAALNLIEKTSLETRKPAFKWVGETGLRTFISEMEQYFGESSILMEPASTKKELMSNEVVEPRLKSSETRLEKRQNREFNRINSDSTSLSFKNVGPIKEVNLAFCNLNAKNIESSLSEPQEEILAKNLAKDDLTLQLVGMLDKLSVTKPTHPVYKPTPMYPINHFLENSCVELRTTVLDKICEDLLEKYKENKLNISFEPEYKTPAFNKFQSERFDSSTTLASEHPNYGSKANREEVGKALKMKWTQNMKEFGLSCTKGLLSERPNPSSHLG</sequence>
<keyword evidence="5" id="KW-0539">Nucleus</keyword>
<dbReference type="InterPro" id="IPR036390">
    <property type="entry name" value="WH_DNA-bd_sf"/>
</dbReference>
<accession>A0AAD1U9F8</accession>
<dbReference type="SMART" id="SM01372">
    <property type="entry name" value="E2F_TDP"/>
    <property type="match status" value="2"/>
</dbReference>
<dbReference type="InterPro" id="IPR036388">
    <property type="entry name" value="WH-like_DNA-bd_sf"/>
</dbReference>
<keyword evidence="8" id="KW-1185">Reference proteome</keyword>
<feature type="domain" description="E2F/DP family winged-helix DNA-binding" evidence="6">
    <location>
        <begin position="106"/>
        <end position="171"/>
    </location>
</feature>
<name>A0AAD1U9F8_EUPCR</name>
<proteinExistence type="inferred from homology"/>
<dbReference type="Pfam" id="PF02319">
    <property type="entry name" value="WHD_E2F_TDP"/>
    <property type="match status" value="2"/>
</dbReference>
<comment type="caution">
    <text evidence="7">The sequence shown here is derived from an EMBL/GenBank/DDBJ whole genome shotgun (WGS) entry which is preliminary data.</text>
</comment>
<dbReference type="GO" id="GO:0000981">
    <property type="term" value="F:DNA-binding transcription factor activity, RNA polymerase II-specific"/>
    <property type="evidence" value="ECO:0007669"/>
    <property type="project" value="TreeGrafter"/>
</dbReference>
<dbReference type="AlphaFoldDB" id="A0AAD1U9F8"/>
<dbReference type="EMBL" id="CAMPGE010005626">
    <property type="protein sequence ID" value="CAI2364473.1"/>
    <property type="molecule type" value="Genomic_DNA"/>
</dbReference>
<protein>
    <recommendedName>
        <fullName evidence="6">E2F/DP family winged-helix DNA-binding domain-containing protein</fullName>
    </recommendedName>
</protein>
<reference evidence="7" key="1">
    <citation type="submission" date="2023-07" db="EMBL/GenBank/DDBJ databases">
        <authorList>
            <consortium name="AG Swart"/>
            <person name="Singh M."/>
            <person name="Singh A."/>
            <person name="Seah K."/>
            <person name="Emmerich C."/>
        </authorList>
    </citation>
    <scope>NUCLEOTIDE SEQUENCE</scope>
    <source>
        <strain evidence="7">DP1</strain>
    </source>
</reference>
<comment type="subcellular location">
    <subcellularLocation>
        <location evidence="5">Nucleus</location>
    </subcellularLocation>
</comment>
<evidence type="ECO:0000256" key="1">
    <source>
        <dbReference type="ARBA" id="ARBA00010940"/>
    </source>
</evidence>
<dbReference type="SUPFAM" id="SSF46785">
    <property type="entry name" value="Winged helix' DNA-binding domain"/>
    <property type="match status" value="2"/>
</dbReference>
<keyword evidence="3 5" id="KW-0238">DNA-binding</keyword>
<evidence type="ECO:0000259" key="6">
    <source>
        <dbReference type="SMART" id="SM01372"/>
    </source>
</evidence>
<dbReference type="FunFam" id="1.10.10.10:FF:000295">
    <property type="entry name" value="E2F transcription factor-like E2FE"/>
    <property type="match status" value="1"/>
</dbReference>
<dbReference type="Gene3D" id="1.10.10.10">
    <property type="entry name" value="Winged helix-like DNA-binding domain superfamily/Winged helix DNA-binding domain"/>
    <property type="match status" value="2"/>
</dbReference>
<dbReference type="PANTHER" id="PTHR12081:SF7">
    <property type="entry name" value="TRANSCRIPTION FACTOR EFL-3"/>
    <property type="match status" value="1"/>
</dbReference>
<evidence type="ECO:0000256" key="5">
    <source>
        <dbReference type="RuleBase" id="RU003796"/>
    </source>
</evidence>
<keyword evidence="4 5" id="KW-0804">Transcription</keyword>
<keyword evidence="2 5" id="KW-0805">Transcription regulation</keyword>
<evidence type="ECO:0000256" key="4">
    <source>
        <dbReference type="ARBA" id="ARBA00023163"/>
    </source>
</evidence>
<evidence type="ECO:0000256" key="3">
    <source>
        <dbReference type="ARBA" id="ARBA00023125"/>
    </source>
</evidence>
<feature type="domain" description="E2F/DP family winged-helix DNA-binding" evidence="6">
    <location>
        <begin position="198"/>
        <end position="276"/>
    </location>
</feature>
<gene>
    <name evidence="7" type="ORF">ECRASSUSDP1_LOCUS5816</name>
</gene>
<evidence type="ECO:0000313" key="8">
    <source>
        <dbReference type="Proteomes" id="UP001295684"/>
    </source>
</evidence>
<dbReference type="PANTHER" id="PTHR12081">
    <property type="entry name" value="TRANSCRIPTION FACTOR E2F"/>
    <property type="match status" value="1"/>
</dbReference>
<dbReference type="GO" id="GO:0000978">
    <property type="term" value="F:RNA polymerase II cis-regulatory region sequence-specific DNA binding"/>
    <property type="evidence" value="ECO:0007669"/>
    <property type="project" value="InterPro"/>
</dbReference>
<dbReference type="Proteomes" id="UP001295684">
    <property type="component" value="Unassembled WGS sequence"/>
</dbReference>
<organism evidence="7 8">
    <name type="scientific">Euplotes crassus</name>
    <dbReference type="NCBI Taxonomy" id="5936"/>
    <lineage>
        <taxon>Eukaryota</taxon>
        <taxon>Sar</taxon>
        <taxon>Alveolata</taxon>
        <taxon>Ciliophora</taxon>
        <taxon>Intramacronucleata</taxon>
        <taxon>Spirotrichea</taxon>
        <taxon>Hypotrichia</taxon>
        <taxon>Euplotida</taxon>
        <taxon>Euplotidae</taxon>
        <taxon>Moneuplotes</taxon>
    </lineage>
</organism>
<evidence type="ECO:0000313" key="7">
    <source>
        <dbReference type="EMBL" id="CAI2364473.1"/>
    </source>
</evidence>
<comment type="similarity">
    <text evidence="1 5">Belongs to the E2F/DP family.</text>
</comment>
<dbReference type="GO" id="GO:0090575">
    <property type="term" value="C:RNA polymerase II transcription regulator complex"/>
    <property type="evidence" value="ECO:0007669"/>
    <property type="project" value="TreeGrafter"/>
</dbReference>
<dbReference type="InterPro" id="IPR015633">
    <property type="entry name" value="E2F"/>
</dbReference>